<dbReference type="InterPro" id="IPR052441">
    <property type="entry name" value="Armadillo-Ser/Thr_Kinase"/>
</dbReference>
<dbReference type="InterPro" id="IPR016024">
    <property type="entry name" value="ARM-type_fold"/>
</dbReference>
<proteinExistence type="predicted"/>
<protein>
    <recommendedName>
        <fullName evidence="2">EDR1/CTR1/ARMC3-like peptidase-like domain-containing protein</fullName>
    </recommendedName>
</protein>
<keyword evidence="1" id="KW-0677">Repeat</keyword>
<organism evidence="3 4">
    <name type="scientific">Emiliania huxleyi (strain CCMP1516)</name>
    <dbReference type="NCBI Taxonomy" id="280463"/>
    <lineage>
        <taxon>Eukaryota</taxon>
        <taxon>Haptista</taxon>
        <taxon>Haptophyta</taxon>
        <taxon>Prymnesiophyceae</taxon>
        <taxon>Isochrysidales</taxon>
        <taxon>Noelaerhabdaceae</taxon>
        <taxon>Emiliania</taxon>
    </lineage>
</organism>
<dbReference type="KEGG" id="ehx:EMIHUDRAFT_223525"/>
<dbReference type="PANTHER" id="PTHR46618:SF1">
    <property type="entry name" value="ARMADILLO REPEAT-CONTAINING PROTEIN 3"/>
    <property type="match status" value="1"/>
</dbReference>
<dbReference type="EnsemblProtists" id="EOD39345">
    <property type="protein sequence ID" value="EOD39345"/>
    <property type="gene ID" value="EMIHUDRAFT_223525"/>
</dbReference>
<feature type="domain" description="EDR1/CTR1/ARMC3-like peptidase-like" evidence="2">
    <location>
        <begin position="587"/>
        <end position="735"/>
    </location>
</feature>
<dbReference type="Pfam" id="PF14381">
    <property type="entry name" value="EDR1_CTR1_ARMC3_pept"/>
    <property type="match status" value="1"/>
</dbReference>
<dbReference type="SMART" id="SM00185">
    <property type="entry name" value="ARM"/>
    <property type="match status" value="4"/>
</dbReference>
<dbReference type="GeneID" id="17284616"/>
<dbReference type="HOGENOM" id="CLU_361872_0_0_1"/>
<evidence type="ECO:0000256" key="1">
    <source>
        <dbReference type="ARBA" id="ARBA00022737"/>
    </source>
</evidence>
<sequence length="773" mass="79248">MPPSPATPEAALELFQSGGEVSAADLAAGLDALRQAAEDGAGQDAMDLIVGNMPTIVAATARCLSSEECDQSFVDAVEATSRLAECLRDGPHAFSSSELAASLIHLLSVPRDGKWQNAADPSQRAAAAQHACAAIARIASQPEGRACVRRGAVPKLLGLLTQQAPAALQAQAATALAACLNSALARIQLRTADLDGLIRLAAAPGGDEGADAITARAKAHLALATALPDAILRSKLLEHKMVANVITILQLPDSDDAPPDFTDLMANAASLVAAVANFEDGRMALQRLDAVPLLVQCLKEPTHTSAQLLSNVALAIENLARSPQIAHSLGPAAALPLLQLLAAEPPEALGPVAARFESADWEAVRQAACSAIVALLPTPALEPLLSDGTAGLKMLASLVCEADTLPPLRAKAADALGLVACSQEGRDAAMEVVKPAIVALAEWLRPARRLEAEAASQTEAASEAEPEECRVEAALHALAALAAHEELLGSPSAPLRRAALAAIAAACHGRDAASAEVCVSLGAVQHLVALKAEGEHSAAASMALQAVCTALPSARLWLNSHLPVGVPLGEEFLAVPKDVPLVGAAALRSMQPEGEAAAIFHVSGADAALESLKARALLVRAASAADTVRGLAVLVSDRMGGSVPYEEYESFDGAAQAASLCKAAASRVLPLGSLTRGGARARAVLFKALADSCGLGCGLSLGRCVNGAHAHHAWASVVVDSRVAIVDLLHNPGELLPDGSDAARRYQRVWEHAFSSLAASRATPFEVRLPVAA</sequence>
<dbReference type="STRING" id="2903.R1FJY1"/>
<reference evidence="3" key="2">
    <citation type="submission" date="2024-10" db="UniProtKB">
        <authorList>
            <consortium name="EnsemblProtists"/>
        </authorList>
    </citation>
    <scope>IDENTIFICATION</scope>
</reference>
<dbReference type="InterPro" id="IPR055164">
    <property type="entry name" value="EDR1/CTR1/ARMC3-like_pept-like"/>
</dbReference>
<evidence type="ECO:0000313" key="4">
    <source>
        <dbReference type="Proteomes" id="UP000013827"/>
    </source>
</evidence>
<reference evidence="4" key="1">
    <citation type="journal article" date="2013" name="Nature">
        <title>Pan genome of the phytoplankton Emiliania underpins its global distribution.</title>
        <authorList>
            <person name="Read B.A."/>
            <person name="Kegel J."/>
            <person name="Klute M.J."/>
            <person name="Kuo A."/>
            <person name="Lefebvre S.C."/>
            <person name="Maumus F."/>
            <person name="Mayer C."/>
            <person name="Miller J."/>
            <person name="Monier A."/>
            <person name="Salamov A."/>
            <person name="Young J."/>
            <person name="Aguilar M."/>
            <person name="Claverie J.M."/>
            <person name="Frickenhaus S."/>
            <person name="Gonzalez K."/>
            <person name="Herman E.K."/>
            <person name="Lin Y.C."/>
            <person name="Napier J."/>
            <person name="Ogata H."/>
            <person name="Sarno A.F."/>
            <person name="Shmutz J."/>
            <person name="Schroeder D."/>
            <person name="de Vargas C."/>
            <person name="Verret F."/>
            <person name="von Dassow P."/>
            <person name="Valentin K."/>
            <person name="Van de Peer Y."/>
            <person name="Wheeler G."/>
            <person name="Dacks J.B."/>
            <person name="Delwiche C.F."/>
            <person name="Dyhrman S.T."/>
            <person name="Glockner G."/>
            <person name="John U."/>
            <person name="Richards T."/>
            <person name="Worden A.Z."/>
            <person name="Zhang X."/>
            <person name="Grigoriev I.V."/>
            <person name="Allen A.E."/>
            <person name="Bidle K."/>
            <person name="Borodovsky M."/>
            <person name="Bowler C."/>
            <person name="Brownlee C."/>
            <person name="Cock J.M."/>
            <person name="Elias M."/>
            <person name="Gladyshev V.N."/>
            <person name="Groth M."/>
            <person name="Guda C."/>
            <person name="Hadaegh A."/>
            <person name="Iglesias-Rodriguez M.D."/>
            <person name="Jenkins J."/>
            <person name="Jones B.M."/>
            <person name="Lawson T."/>
            <person name="Leese F."/>
            <person name="Lindquist E."/>
            <person name="Lobanov A."/>
            <person name="Lomsadze A."/>
            <person name="Malik S.B."/>
            <person name="Marsh M.E."/>
            <person name="Mackinder L."/>
            <person name="Mock T."/>
            <person name="Mueller-Roeber B."/>
            <person name="Pagarete A."/>
            <person name="Parker M."/>
            <person name="Probert I."/>
            <person name="Quesneville H."/>
            <person name="Raines C."/>
            <person name="Rensing S.A."/>
            <person name="Riano-Pachon D.M."/>
            <person name="Richier S."/>
            <person name="Rokitta S."/>
            <person name="Shiraiwa Y."/>
            <person name="Soanes D.M."/>
            <person name="van der Giezen M."/>
            <person name="Wahlund T.M."/>
            <person name="Williams B."/>
            <person name="Wilson W."/>
            <person name="Wolfe G."/>
            <person name="Wurch L.L."/>
        </authorList>
    </citation>
    <scope>NUCLEOTIDE SEQUENCE</scope>
</reference>
<accession>A0A0D3KUB0</accession>
<dbReference type="SUPFAM" id="SSF48371">
    <property type="entry name" value="ARM repeat"/>
    <property type="match status" value="1"/>
</dbReference>
<dbReference type="PANTHER" id="PTHR46618">
    <property type="entry name" value="ARMADILLO REPEAT-CONTAINING PROTEIN 3"/>
    <property type="match status" value="1"/>
</dbReference>
<name>A0A0D3KUB0_EMIH1</name>
<dbReference type="eggNOG" id="KOG0192">
    <property type="taxonomic scope" value="Eukaryota"/>
</dbReference>
<dbReference type="RefSeq" id="XP_005791774.1">
    <property type="nucleotide sequence ID" value="XM_005791717.1"/>
</dbReference>
<keyword evidence="4" id="KW-1185">Reference proteome</keyword>
<dbReference type="PaxDb" id="2903-EOD39345"/>
<evidence type="ECO:0000313" key="3">
    <source>
        <dbReference type="EnsemblProtists" id="EOD39345"/>
    </source>
</evidence>
<dbReference type="Gene3D" id="1.25.10.10">
    <property type="entry name" value="Leucine-rich Repeat Variant"/>
    <property type="match status" value="3"/>
</dbReference>
<dbReference type="Proteomes" id="UP000013827">
    <property type="component" value="Unassembled WGS sequence"/>
</dbReference>
<evidence type="ECO:0000259" key="2">
    <source>
        <dbReference type="Pfam" id="PF14381"/>
    </source>
</evidence>
<dbReference type="InterPro" id="IPR000225">
    <property type="entry name" value="Armadillo"/>
</dbReference>
<dbReference type="InterPro" id="IPR011989">
    <property type="entry name" value="ARM-like"/>
</dbReference>
<dbReference type="AlphaFoldDB" id="A0A0D3KUB0"/>